<feature type="region of interest" description="Disordered" evidence="1">
    <location>
        <begin position="68"/>
        <end position="91"/>
    </location>
</feature>
<organism evidence="2 3">
    <name type="scientific">Paraburkholderia kirstenboschensis</name>
    <dbReference type="NCBI Taxonomy" id="1245436"/>
    <lineage>
        <taxon>Bacteria</taxon>
        <taxon>Pseudomonadati</taxon>
        <taxon>Pseudomonadota</taxon>
        <taxon>Betaproteobacteria</taxon>
        <taxon>Burkholderiales</taxon>
        <taxon>Burkholderiaceae</taxon>
        <taxon>Paraburkholderia</taxon>
    </lineage>
</organism>
<protein>
    <submittedName>
        <fullName evidence="2">Uncharacterized protein</fullName>
    </submittedName>
</protein>
<evidence type="ECO:0000256" key="1">
    <source>
        <dbReference type="SAM" id="MobiDB-lite"/>
    </source>
</evidence>
<dbReference type="EMBL" id="CP136512">
    <property type="protein sequence ID" value="WOD17183.1"/>
    <property type="molecule type" value="Genomic_DNA"/>
</dbReference>
<sequence length="91" mass="10491">MSRRVLTKDRDSRRYYDVQETMKIARRDGWGLSDEEKAALIRSLAGKRVVRKATYHVENGIRQDKVEYGTRPLCDRQSPDQGRNHGGSRAA</sequence>
<feature type="compositionally biased region" description="Basic and acidic residues" evidence="1">
    <location>
        <begin position="68"/>
        <end position="78"/>
    </location>
</feature>
<reference evidence="2 3" key="1">
    <citation type="submission" date="2023-10" db="EMBL/GenBank/DDBJ databases">
        <title>Surface-active antibiotics is a multifunctional adaptation for post-fire microbes.</title>
        <authorList>
            <person name="Liu M.D."/>
            <person name="Du Y."/>
            <person name="Koupaei S.K."/>
            <person name="Kim N.R."/>
            <person name="Zhang W."/>
            <person name="Traxler M.F."/>
        </authorList>
    </citation>
    <scope>NUCLEOTIDE SEQUENCE [LARGE SCALE GENOMIC DNA]</scope>
    <source>
        <strain evidence="2 3">F3</strain>
    </source>
</reference>
<evidence type="ECO:0000313" key="3">
    <source>
        <dbReference type="Proteomes" id="UP001302652"/>
    </source>
</evidence>
<name>A0ABZ0EM41_9BURK</name>
<dbReference type="Proteomes" id="UP001302652">
    <property type="component" value="Chromosome 2"/>
</dbReference>
<gene>
    <name evidence="2" type="ORF">RW095_15290</name>
</gene>
<proteinExistence type="predicted"/>
<evidence type="ECO:0000313" key="2">
    <source>
        <dbReference type="EMBL" id="WOD17183.1"/>
    </source>
</evidence>
<accession>A0ABZ0EM41</accession>
<keyword evidence="3" id="KW-1185">Reference proteome</keyword>
<dbReference type="RefSeq" id="WP_317019757.1">
    <property type="nucleotide sequence ID" value="NZ_CP136512.1"/>
</dbReference>